<protein>
    <submittedName>
        <fullName evidence="1">MKKS centrosomal shuttling protein</fullName>
    </submittedName>
</protein>
<dbReference type="GO" id="GO:0005634">
    <property type="term" value="C:nucleus"/>
    <property type="evidence" value="ECO:0007669"/>
    <property type="project" value="Ensembl"/>
</dbReference>
<evidence type="ECO:0000313" key="1">
    <source>
        <dbReference type="Ensembl" id="ENSHCOP00000008804.1"/>
    </source>
</evidence>
<dbReference type="GO" id="GO:0051082">
    <property type="term" value="F:unfolded protein binding"/>
    <property type="evidence" value="ECO:0007669"/>
    <property type="project" value="InterPro"/>
</dbReference>
<name>A0A3Q3DCV7_HIPCM</name>
<keyword evidence="2" id="KW-1185">Reference proteome</keyword>
<dbReference type="Gene3D" id="3.30.260.10">
    <property type="entry name" value="TCP-1-like chaperonin intermediate domain"/>
    <property type="match status" value="1"/>
</dbReference>
<dbReference type="GO" id="GO:0032402">
    <property type="term" value="P:melanosome transport"/>
    <property type="evidence" value="ECO:0007669"/>
    <property type="project" value="Ensembl"/>
</dbReference>
<dbReference type="InterPro" id="IPR027409">
    <property type="entry name" value="GroEL-like_apical_dom_sf"/>
</dbReference>
<sequence length="568" mass="62206">MSRLVGKSPALCTDLPLENSDILNKLHLLGQLLRSCFGPSGRLKHIHNNIGGQVVTTSTSSVLLPAIYSSTPFLNLILASIRNHVSRLGDCGLFAAILCVTLIEKVKQSGLRQNEAIRINKHLLGLCTTYLEDKECGCKVKLDFSSSHNLIKLVRNILCSKPATMLREYETLHISKLAVEAFLLTVPSNSNGVVTLGMTVIVPIEGLPVMESKVFPGLLVDVPVGFEDLEPRNQPCSPLRVVLFSTSLAGHLSEIGDGPIEVQYGTDMDSQILDQLLEIGKQVFKDNVKICVCQKVIHPVLQQFLRSHGVIVVERVGINLMQPLVQLTGAQPLATLHSTIPHKAYGQVGNVTLRQFGSKSMLHLYPAEESVICTTVLCHRNETILNELKVACQKTEHVLRLTLREPFALLGGGCTETHLAAYIRHQVRCDAAGSASVFGCLQTEYLLGVEAFCSSLESVAAALQHDSEDSLIDLTCAHHWTLPKDVTQEDMESCERKCGCGLIKMSQTKKWCHLNTKYPVFSPASLSPDVTVHADVLDSFTAKLNALQVAIETVNVVLDIRYTIQDVN</sequence>
<dbReference type="Pfam" id="PF00118">
    <property type="entry name" value="Cpn60_TCP1"/>
    <property type="match status" value="1"/>
</dbReference>
<dbReference type="GO" id="GO:0051877">
    <property type="term" value="P:pigment granule aggregation in cell center"/>
    <property type="evidence" value="ECO:0007669"/>
    <property type="project" value="Ensembl"/>
</dbReference>
<dbReference type="Proteomes" id="UP000264820">
    <property type="component" value="Unplaced"/>
</dbReference>
<dbReference type="Gene3D" id="3.50.7.10">
    <property type="entry name" value="GroEL"/>
    <property type="match status" value="1"/>
</dbReference>
<dbReference type="InterPro" id="IPR028790">
    <property type="entry name" value="MKKS"/>
</dbReference>
<dbReference type="PANTHER" id="PTHR46787:SF1">
    <property type="entry name" value="MOLECULAR CHAPERONE MKKS"/>
    <property type="match status" value="1"/>
</dbReference>
<dbReference type="GO" id="GO:0070121">
    <property type="term" value="P:Kupffer's vesicle development"/>
    <property type="evidence" value="ECO:0007669"/>
    <property type="project" value="Ensembl"/>
</dbReference>
<reference evidence="1" key="1">
    <citation type="submission" date="2025-08" db="UniProtKB">
        <authorList>
            <consortium name="Ensembl"/>
        </authorList>
    </citation>
    <scope>IDENTIFICATION</scope>
</reference>
<dbReference type="AlphaFoldDB" id="A0A3Q3DCV7"/>
<dbReference type="Gene3D" id="1.10.560.10">
    <property type="entry name" value="GroEL-like equatorial domain"/>
    <property type="match status" value="1"/>
</dbReference>
<dbReference type="SUPFAM" id="SSF52029">
    <property type="entry name" value="GroEL apical domain-like"/>
    <property type="match status" value="1"/>
</dbReference>
<dbReference type="PANTHER" id="PTHR46787">
    <property type="entry name" value="SYNDROMES PUTATIVE CHAPERONIN-RELATED"/>
    <property type="match status" value="1"/>
</dbReference>
<dbReference type="GO" id="GO:1902636">
    <property type="term" value="C:kinociliary basal body"/>
    <property type="evidence" value="ECO:0007669"/>
    <property type="project" value="TreeGrafter"/>
</dbReference>
<dbReference type="InterPro" id="IPR027413">
    <property type="entry name" value="GROEL-like_equatorial_sf"/>
</dbReference>
<dbReference type="GO" id="GO:0001947">
    <property type="term" value="P:heart looping"/>
    <property type="evidence" value="ECO:0007669"/>
    <property type="project" value="Ensembl"/>
</dbReference>
<dbReference type="Ensembl" id="ENSHCOT00000014767.1">
    <property type="protein sequence ID" value="ENSHCOP00000008804.1"/>
    <property type="gene ID" value="ENSHCOG00000011154.1"/>
</dbReference>
<dbReference type="OMA" id="LFVCQKV"/>
<organism evidence="1 2">
    <name type="scientific">Hippocampus comes</name>
    <name type="common">Tiger tail seahorse</name>
    <dbReference type="NCBI Taxonomy" id="109280"/>
    <lineage>
        <taxon>Eukaryota</taxon>
        <taxon>Metazoa</taxon>
        <taxon>Chordata</taxon>
        <taxon>Craniata</taxon>
        <taxon>Vertebrata</taxon>
        <taxon>Euteleostomi</taxon>
        <taxon>Actinopterygii</taxon>
        <taxon>Neopterygii</taxon>
        <taxon>Teleostei</taxon>
        <taxon>Neoteleostei</taxon>
        <taxon>Acanthomorphata</taxon>
        <taxon>Syngnathiaria</taxon>
        <taxon>Syngnathiformes</taxon>
        <taxon>Syngnathoidei</taxon>
        <taxon>Syngnathidae</taxon>
        <taxon>Hippocampus</taxon>
    </lineage>
</organism>
<dbReference type="GeneTree" id="ENSGT00390000007214"/>
<dbReference type="GO" id="GO:0051131">
    <property type="term" value="P:chaperone-mediated protein complex assembly"/>
    <property type="evidence" value="ECO:0007669"/>
    <property type="project" value="TreeGrafter"/>
</dbReference>
<proteinExistence type="predicted"/>
<dbReference type="InterPro" id="IPR027410">
    <property type="entry name" value="TCP-1-like_intermed_sf"/>
</dbReference>
<evidence type="ECO:0000313" key="2">
    <source>
        <dbReference type="Proteomes" id="UP000264820"/>
    </source>
</evidence>
<dbReference type="GO" id="GO:0048839">
    <property type="term" value="P:inner ear development"/>
    <property type="evidence" value="ECO:0007669"/>
    <property type="project" value="Ensembl"/>
</dbReference>
<dbReference type="GO" id="GO:0060027">
    <property type="term" value="P:convergent extension involved in gastrulation"/>
    <property type="evidence" value="ECO:0007669"/>
    <property type="project" value="Ensembl"/>
</dbReference>
<dbReference type="GO" id="GO:0005737">
    <property type="term" value="C:cytoplasm"/>
    <property type="evidence" value="ECO:0007669"/>
    <property type="project" value="Ensembl"/>
</dbReference>
<accession>A0A3Q3DCV7</accession>
<dbReference type="SUPFAM" id="SSF48592">
    <property type="entry name" value="GroEL equatorial domain-like"/>
    <property type="match status" value="1"/>
</dbReference>
<reference evidence="1" key="2">
    <citation type="submission" date="2025-09" db="UniProtKB">
        <authorList>
            <consortium name="Ensembl"/>
        </authorList>
    </citation>
    <scope>IDENTIFICATION</scope>
</reference>
<dbReference type="GO" id="GO:0043010">
    <property type="term" value="P:camera-type eye development"/>
    <property type="evidence" value="ECO:0007669"/>
    <property type="project" value="Ensembl"/>
</dbReference>
<dbReference type="GO" id="GO:0006457">
    <property type="term" value="P:protein folding"/>
    <property type="evidence" value="ECO:0007669"/>
    <property type="project" value="InterPro"/>
</dbReference>
<dbReference type="GO" id="GO:0005524">
    <property type="term" value="F:ATP binding"/>
    <property type="evidence" value="ECO:0007669"/>
    <property type="project" value="InterPro"/>
</dbReference>
<dbReference type="GO" id="GO:0060271">
    <property type="term" value="P:cilium assembly"/>
    <property type="evidence" value="ECO:0007669"/>
    <property type="project" value="Ensembl"/>
</dbReference>
<dbReference type="STRING" id="109280.ENSHCOP00000008804"/>
<dbReference type="InterPro" id="IPR002423">
    <property type="entry name" value="Cpn60/GroEL/TCP-1"/>
</dbReference>